<organism evidence="2 3">
    <name type="scientific">Arthrobacter terrae</name>
    <dbReference type="NCBI Taxonomy" id="2935737"/>
    <lineage>
        <taxon>Bacteria</taxon>
        <taxon>Bacillati</taxon>
        <taxon>Actinomycetota</taxon>
        <taxon>Actinomycetes</taxon>
        <taxon>Micrococcales</taxon>
        <taxon>Micrococcaceae</taxon>
        <taxon>Arthrobacter</taxon>
    </lineage>
</organism>
<proteinExistence type="predicted"/>
<dbReference type="CDD" id="cd04182">
    <property type="entry name" value="GT_2_like_f"/>
    <property type="match status" value="1"/>
</dbReference>
<reference evidence="2 3" key="1">
    <citation type="submission" date="2020-11" db="EMBL/GenBank/DDBJ databases">
        <title>Arthrobacter antarcticus sp. nov., isolated from Antarctic Soil.</title>
        <authorList>
            <person name="Li J."/>
        </authorList>
    </citation>
    <scope>NUCLEOTIDE SEQUENCE [LARGE SCALE GENOMIC DNA]</scope>
    <source>
        <strain evidence="2 3">Z1-20</strain>
    </source>
</reference>
<evidence type="ECO:0000259" key="1">
    <source>
        <dbReference type="Pfam" id="PF12804"/>
    </source>
</evidence>
<dbReference type="Gene3D" id="3.90.550.10">
    <property type="entry name" value="Spore Coat Polysaccharide Biosynthesis Protein SpsA, Chain A"/>
    <property type="match status" value="1"/>
</dbReference>
<keyword evidence="3" id="KW-1185">Reference proteome</keyword>
<sequence length="199" mass="20612">MRIETMTTAVLLAAGAGRRLGRGPKALLPFRGTTLVEYLAGVLRAGGCADVVVLLGSEAQRVGADTQLTSYRILENPDWDEGMSTSFRLGVGAAPVGNNVLVALVDQPGLTTGMVARLLDAHRTGRITAAGYGRAGVLRRGHPVLLDSCLARQAAALATGDSGARAFLRANPGLVDLIDCSDLSDGADVDTPAALHLLR</sequence>
<dbReference type="InterPro" id="IPR025877">
    <property type="entry name" value="MobA-like_NTP_Trfase"/>
</dbReference>
<accession>A0A931G953</accession>
<dbReference type="GO" id="GO:0016779">
    <property type="term" value="F:nucleotidyltransferase activity"/>
    <property type="evidence" value="ECO:0007669"/>
    <property type="project" value="UniProtKB-ARBA"/>
</dbReference>
<evidence type="ECO:0000313" key="2">
    <source>
        <dbReference type="EMBL" id="MBG0740849.1"/>
    </source>
</evidence>
<feature type="domain" description="MobA-like NTP transferase" evidence="1">
    <location>
        <begin position="9"/>
        <end position="171"/>
    </location>
</feature>
<dbReference type="PANTHER" id="PTHR43777">
    <property type="entry name" value="MOLYBDENUM COFACTOR CYTIDYLYLTRANSFERASE"/>
    <property type="match status" value="1"/>
</dbReference>
<dbReference type="AlphaFoldDB" id="A0A931G953"/>
<dbReference type="Proteomes" id="UP000655366">
    <property type="component" value="Unassembled WGS sequence"/>
</dbReference>
<dbReference type="NCBIfam" id="NF045782">
    <property type="entry name" value="NicBOxredNboR"/>
    <property type="match status" value="1"/>
</dbReference>
<protein>
    <submittedName>
        <fullName evidence="2">Nucleotidyltransferase family protein</fullName>
    </submittedName>
</protein>
<dbReference type="InterPro" id="IPR029044">
    <property type="entry name" value="Nucleotide-diphossugar_trans"/>
</dbReference>
<comment type="caution">
    <text evidence="2">The sequence shown here is derived from an EMBL/GenBank/DDBJ whole genome shotgun (WGS) entry which is preliminary data.</text>
</comment>
<dbReference type="Pfam" id="PF12804">
    <property type="entry name" value="NTP_transf_3"/>
    <property type="match status" value="1"/>
</dbReference>
<gene>
    <name evidence="2" type="ORF">IV500_15850</name>
</gene>
<dbReference type="InterPro" id="IPR054799">
    <property type="entry name" value="NboR"/>
</dbReference>
<name>A0A931G953_9MICC</name>
<dbReference type="SUPFAM" id="SSF53448">
    <property type="entry name" value="Nucleotide-diphospho-sugar transferases"/>
    <property type="match status" value="1"/>
</dbReference>
<evidence type="ECO:0000313" key="3">
    <source>
        <dbReference type="Proteomes" id="UP000655366"/>
    </source>
</evidence>
<dbReference type="PANTHER" id="PTHR43777:SF1">
    <property type="entry name" value="MOLYBDENUM COFACTOR CYTIDYLYLTRANSFERASE"/>
    <property type="match status" value="1"/>
</dbReference>
<dbReference type="RefSeq" id="WP_196397787.1">
    <property type="nucleotide sequence ID" value="NZ_JADNYM010000022.1"/>
</dbReference>
<dbReference type="EMBL" id="JADNYM010000022">
    <property type="protein sequence ID" value="MBG0740849.1"/>
    <property type="molecule type" value="Genomic_DNA"/>
</dbReference>